<dbReference type="RefSeq" id="WP_032945841.1">
    <property type="nucleotide sequence ID" value="NZ_JNHI01000019.1"/>
</dbReference>
<dbReference type="Proteomes" id="UP000028134">
    <property type="component" value="Unassembled WGS sequence"/>
</dbReference>
<sequence length="296" mass="35214">MKDRLKYVIDSRYFDGTCLTSMSDGFRNDYGGETIEELRIRENNPFLITVTQSRINKMLRIFYNSLEAPFREITEEDYFYLMDVLPPLYLKEDSFFVGEPHYVNIYPFCFERNGHYFQGLRSIKTPPNELDRQIDQYMKIMNRKATVIKTNPIDSVTDKANSLKLIPYYFSLDGKQPVFICNLVIQSDSRQARTDMANTLKSLRRNHYQFYKGKGHYETPDKLIDHVSRKKLTLVSDRDFFQYPPGRESATFIGHIKETSEEFLFRIYDREYFLYLLKRLRTVKKESAQDITNIKL</sequence>
<dbReference type="AlphaFoldDB" id="A0A078R2C2"/>
<protein>
    <submittedName>
        <fullName evidence="1">Uncharacterized protein</fullName>
    </submittedName>
</protein>
<gene>
    <name evidence="1" type="ORF">M097_2839</name>
</gene>
<proteinExistence type="predicted"/>
<evidence type="ECO:0000313" key="2">
    <source>
        <dbReference type="Proteomes" id="UP000028134"/>
    </source>
</evidence>
<name>A0A078R2C2_PHOVU</name>
<accession>A0A078R2C2</accession>
<organism evidence="1 2">
    <name type="scientific">Phocaeicola vulgatus str. 3775 SL</name>
    <name type="common">B</name>
    <name type="synonym">iv</name>
    <dbReference type="NCBI Taxonomy" id="1339350"/>
    <lineage>
        <taxon>Bacteria</taxon>
        <taxon>Pseudomonadati</taxon>
        <taxon>Bacteroidota</taxon>
        <taxon>Bacteroidia</taxon>
        <taxon>Bacteroidales</taxon>
        <taxon>Bacteroidaceae</taxon>
        <taxon>Phocaeicola</taxon>
    </lineage>
</organism>
<dbReference type="EMBL" id="JNHI01000019">
    <property type="protein sequence ID" value="KDS29694.1"/>
    <property type="molecule type" value="Genomic_DNA"/>
</dbReference>
<reference evidence="1 2" key="1">
    <citation type="submission" date="2014-04" db="EMBL/GenBank/DDBJ databases">
        <authorList>
            <person name="Sears C."/>
            <person name="Carroll K."/>
            <person name="Sack B.R."/>
            <person name="Qadri F."/>
            <person name="Myers L.L."/>
            <person name="Chung G.-T."/>
            <person name="Escheverria P."/>
            <person name="Fraser C.M."/>
            <person name="Sadzewicz L."/>
            <person name="Shefchek K.A."/>
            <person name="Tallon L."/>
            <person name="Das S.P."/>
            <person name="Daugherty S."/>
            <person name="Mongodin E.F."/>
        </authorList>
    </citation>
    <scope>NUCLEOTIDE SEQUENCE [LARGE SCALE GENOMIC DNA]</scope>
    <source>
        <strain evidence="2">3775 SL(B) 10 (iv)</strain>
    </source>
</reference>
<evidence type="ECO:0000313" key="1">
    <source>
        <dbReference type="EMBL" id="KDS29694.1"/>
    </source>
</evidence>
<comment type="caution">
    <text evidence="1">The sequence shown here is derived from an EMBL/GenBank/DDBJ whole genome shotgun (WGS) entry which is preliminary data.</text>
</comment>
<dbReference type="PATRIC" id="fig|1339350.3.peg.2719"/>